<dbReference type="SUPFAM" id="SSF55298">
    <property type="entry name" value="YjgF-like"/>
    <property type="match status" value="1"/>
</dbReference>
<dbReference type="PANTHER" id="PTHR11803:SF58">
    <property type="entry name" value="PROTEIN HMF1-RELATED"/>
    <property type="match status" value="1"/>
</dbReference>
<dbReference type="InterPro" id="IPR006056">
    <property type="entry name" value="RidA"/>
</dbReference>
<dbReference type="PROSITE" id="PS01094">
    <property type="entry name" value="UPF0076"/>
    <property type="match status" value="1"/>
</dbReference>
<dbReference type="Gene3D" id="3.30.1330.40">
    <property type="entry name" value="RutC-like"/>
    <property type="match status" value="1"/>
</dbReference>
<name>A0ABT2TM09_9FIRM</name>
<dbReference type="EMBL" id="JAOQJQ010000006">
    <property type="protein sequence ID" value="MCU6763254.1"/>
    <property type="molecule type" value="Genomic_DNA"/>
</dbReference>
<dbReference type="InterPro" id="IPR006175">
    <property type="entry name" value="YjgF/YER057c/UK114"/>
</dbReference>
<dbReference type="Proteomes" id="UP001652442">
    <property type="component" value="Unassembled WGS sequence"/>
</dbReference>
<dbReference type="InterPro" id="IPR019897">
    <property type="entry name" value="RidA_CS"/>
</dbReference>
<dbReference type="NCBIfam" id="TIGR00004">
    <property type="entry name" value="Rid family detoxifying hydrolase"/>
    <property type="match status" value="1"/>
</dbReference>
<evidence type="ECO:0000256" key="1">
    <source>
        <dbReference type="ARBA" id="ARBA00010552"/>
    </source>
</evidence>
<sequence length="124" mass="13552">MKKVITANNAPAAIGPYSQAIKTDTLIYTSGIIPVVPETGFIPEGSRAQAELAFQNLSNLLEASGSSMEKVIKTTVFIKKMDDFGDINQIYSKFFPEPYPARSCVEVARLPKDVLLEIEAIAEK</sequence>
<keyword evidence="3" id="KW-1185">Reference proteome</keyword>
<protein>
    <submittedName>
        <fullName evidence="2">RidA family protein</fullName>
    </submittedName>
</protein>
<reference evidence="2 3" key="1">
    <citation type="journal article" date="2021" name="ISME Commun">
        <title>Automated analysis of genomic sequences facilitates high-throughput and comprehensive description of bacteria.</title>
        <authorList>
            <person name="Hitch T.C.A."/>
        </authorList>
    </citation>
    <scope>NUCLEOTIDE SEQUENCE [LARGE SCALE GENOMIC DNA]</scope>
    <source>
        <strain evidence="2 3">Sanger_109</strain>
    </source>
</reference>
<dbReference type="CDD" id="cd00448">
    <property type="entry name" value="YjgF_YER057c_UK114_family"/>
    <property type="match status" value="1"/>
</dbReference>
<dbReference type="RefSeq" id="WP_158425903.1">
    <property type="nucleotide sequence ID" value="NZ_JAOQJQ010000006.1"/>
</dbReference>
<evidence type="ECO:0000313" key="3">
    <source>
        <dbReference type="Proteomes" id="UP001652442"/>
    </source>
</evidence>
<organism evidence="2 3">
    <name type="scientific">Brotonthovivens ammoniilytica</name>
    <dbReference type="NCBI Taxonomy" id="2981725"/>
    <lineage>
        <taxon>Bacteria</taxon>
        <taxon>Bacillati</taxon>
        <taxon>Bacillota</taxon>
        <taxon>Clostridia</taxon>
        <taxon>Lachnospirales</taxon>
        <taxon>Lachnospiraceae</taxon>
        <taxon>Brotonthovivens</taxon>
    </lineage>
</organism>
<dbReference type="InterPro" id="IPR035959">
    <property type="entry name" value="RutC-like_sf"/>
</dbReference>
<comment type="caution">
    <text evidence="2">The sequence shown here is derived from an EMBL/GenBank/DDBJ whole genome shotgun (WGS) entry which is preliminary data.</text>
</comment>
<evidence type="ECO:0000313" key="2">
    <source>
        <dbReference type="EMBL" id="MCU6763254.1"/>
    </source>
</evidence>
<accession>A0ABT2TM09</accession>
<proteinExistence type="inferred from homology"/>
<comment type="similarity">
    <text evidence="1">Belongs to the RutC family.</text>
</comment>
<dbReference type="Pfam" id="PF01042">
    <property type="entry name" value="Ribonuc_L-PSP"/>
    <property type="match status" value="1"/>
</dbReference>
<gene>
    <name evidence="2" type="ORF">OCV88_13125</name>
</gene>
<dbReference type="PANTHER" id="PTHR11803">
    <property type="entry name" value="2-IMINOBUTANOATE/2-IMINOPROPANOATE DEAMINASE RIDA"/>
    <property type="match status" value="1"/>
</dbReference>